<protein>
    <submittedName>
        <fullName evidence="2">Transposase</fullName>
    </submittedName>
</protein>
<reference evidence="2 3" key="1">
    <citation type="submission" date="2023-04" db="EMBL/GenBank/DDBJ databases">
        <authorList>
            <person name="Hsu D."/>
        </authorList>
    </citation>
    <scope>NUCLEOTIDE SEQUENCE [LARGE SCALE GENOMIC DNA]</scope>
    <source>
        <strain evidence="2 3">MK1</strain>
    </source>
</reference>
<dbReference type="Proteomes" id="UP001329915">
    <property type="component" value="Chromosome"/>
</dbReference>
<keyword evidence="3" id="KW-1185">Reference proteome</keyword>
<gene>
    <name evidence="2" type="ORF">MFMK1_001292</name>
</gene>
<feature type="domain" description="Transposase IS200-like" evidence="1">
    <location>
        <begin position="1"/>
        <end position="67"/>
    </location>
</feature>
<dbReference type="SUPFAM" id="SSF143422">
    <property type="entry name" value="Transposase IS200-like"/>
    <property type="match status" value="1"/>
</dbReference>
<dbReference type="SMART" id="SM01321">
    <property type="entry name" value="Y1_Tnp"/>
    <property type="match status" value="1"/>
</dbReference>
<dbReference type="InterPro" id="IPR002686">
    <property type="entry name" value="Transposase_17"/>
</dbReference>
<dbReference type="AlphaFoldDB" id="A0AAU0ULN2"/>
<name>A0AAU0ULN2_9FIRM</name>
<proteinExistence type="predicted"/>
<evidence type="ECO:0000313" key="3">
    <source>
        <dbReference type="Proteomes" id="UP001329915"/>
    </source>
</evidence>
<dbReference type="InterPro" id="IPR036515">
    <property type="entry name" value="Transposase_17_sf"/>
</dbReference>
<dbReference type="GO" id="GO:0004803">
    <property type="term" value="F:transposase activity"/>
    <property type="evidence" value="ECO:0007669"/>
    <property type="project" value="InterPro"/>
</dbReference>
<organism evidence="2 3">
    <name type="scientific">Metallumcola ferriviriculae</name>
    <dbReference type="NCBI Taxonomy" id="3039180"/>
    <lineage>
        <taxon>Bacteria</taxon>
        <taxon>Bacillati</taxon>
        <taxon>Bacillota</taxon>
        <taxon>Clostridia</taxon>
        <taxon>Neomoorellales</taxon>
        <taxon>Desulfitibacteraceae</taxon>
        <taxon>Metallumcola</taxon>
    </lineage>
</organism>
<sequence>MGNHLHLLLKEGKEPLETVMRRICGSYVLWYNNKYDRVGYLFQDRFKSEPVEDDAYFLTVLRYIFHNPLKAGIATKIQNYIWTNYSDYIEGSNGTDTDLALDIFNTDREKAVRLFIEYINKESDDKCLDIPGKGRLTDDEARRIIKDHCKVDHTIDLQNFDKDKRNSYIKDLKEGYGLSIRQIERLTGITRGIIQRL</sequence>
<dbReference type="EMBL" id="CP121694">
    <property type="protein sequence ID" value="WRO21483.1"/>
    <property type="molecule type" value="Genomic_DNA"/>
</dbReference>
<dbReference type="Gene3D" id="3.30.70.1290">
    <property type="entry name" value="Transposase IS200-like"/>
    <property type="match status" value="1"/>
</dbReference>
<dbReference type="GO" id="GO:0006313">
    <property type="term" value="P:DNA transposition"/>
    <property type="evidence" value="ECO:0007669"/>
    <property type="project" value="InterPro"/>
</dbReference>
<dbReference type="KEGG" id="dbc:MFMK1_001292"/>
<evidence type="ECO:0000259" key="1">
    <source>
        <dbReference type="SMART" id="SM01321"/>
    </source>
</evidence>
<dbReference type="PANTHER" id="PTHR34322">
    <property type="entry name" value="TRANSPOSASE, Y1_TNP DOMAIN-CONTAINING"/>
    <property type="match status" value="1"/>
</dbReference>
<evidence type="ECO:0000313" key="2">
    <source>
        <dbReference type="EMBL" id="WRO21483.1"/>
    </source>
</evidence>
<dbReference type="GO" id="GO:0003677">
    <property type="term" value="F:DNA binding"/>
    <property type="evidence" value="ECO:0007669"/>
    <property type="project" value="InterPro"/>
</dbReference>
<dbReference type="PANTHER" id="PTHR34322:SF2">
    <property type="entry name" value="TRANSPOSASE IS200-LIKE DOMAIN-CONTAINING PROTEIN"/>
    <property type="match status" value="1"/>
</dbReference>
<accession>A0AAU0ULN2</accession>